<name>A0A6B8KJE8_9HYPH</name>
<feature type="chain" id="PRO_5025594431" evidence="1">
    <location>
        <begin position="22"/>
        <end position="156"/>
    </location>
</feature>
<evidence type="ECO:0000313" key="3">
    <source>
        <dbReference type="Proteomes" id="UP000309061"/>
    </source>
</evidence>
<dbReference type="KEGG" id="mhey:H2LOC_016595"/>
<reference evidence="2 3" key="1">
    <citation type="submission" date="2019-11" db="EMBL/GenBank/DDBJ databases">
        <title>The genome sequence of Methylocystis heyeri.</title>
        <authorList>
            <person name="Oshkin I.Y."/>
            <person name="Miroshnikov K."/>
            <person name="Dedysh S.N."/>
        </authorList>
    </citation>
    <scope>NUCLEOTIDE SEQUENCE [LARGE SCALE GENOMIC DNA]</scope>
    <source>
        <strain evidence="2 3">H2</strain>
    </source>
</reference>
<dbReference type="RefSeq" id="WP_136497872.1">
    <property type="nucleotide sequence ID" value="NZ_CP046052.1"/>
</dbReference>
<dbReference type="AlphaFoldDB" id="A0A6B8KJE8"/>
<protein>
    <submittedName>
        <fullName evidence="2">Uncharacterized protein</fullName>
    </submittedName>
</protein>
<organism evidence="2 3">
    <name type="scientific">Methylocystis heyeri</name>
    <dbReference type="NCBI Taxonomy" id="391905"/>
    <lineage>
        <taxon>Bacteria</taxon>
        <taxon>Pseudomonadati</taxon>
        <taxon>Pseudomonadota</taxon>
        <taxon>Alphaproteobacteria</taxon>
        <taxon>Hyphomicrobiales</taxon>
        <taxon>Methylocystaceae</taxon>
        <taxon>Methylocystis</taxon>
    </lineage>
</organism>
<accession>A0A6B8KJE8</accession>
<keyword evidence="3" id="KW-1185">Reference proteome</keyword>
<gene>
    <name evidence="2" type="ORF">H2LOC_016595</name>
</gene>
<evidence type="ECO:0000313" key="2">
    <source>
        <dbReference type="EMBL" id="QGM47181.1"/>
    </source>
</evidence>
<evidence type="ECO:0000256" key="1">
    <source>
        <dbReference type="SAM" id="SignalP"/>
    </source>
</evidence>
<sequence length="156" mass="16595">MKLSAAAALAALLALAGGAGAQEDNMPSCNPSSGRGAARIDCLNRITRALNDRIGALEAQLTKFQQNQQSSDNAQYLRRSDLDGALNNALSGYVKYNAPIAINVQSEPSTNQSNGSCLAADMVQEGVVIDKPCSFDSKSEMRWQLLPAMKTSAFNR</sequence>
<keyword evidence="1" id="KW-0732">Signal</keyword>
<feature type="signal peptide" evidence="1">
    <location>
        <begin position="1"/>
        <end position="21"/>
    </location>
</feature>
<dbReference type="Proteomes" id="UP000309061">
    <property type="component" value="Chromosome"/>
</dbReference>
<dbReference type="EMBL" id="CP046052">
    <property type="protein sequence ID" value="QGM47181.1"/>
    <property type="molecule type" value="Genomic_DNA"/>
</dbReference>
<proteinExistence type="predicted"/>